<reference evidence="8" key="1">
    <citation type="submission" date="2016-10" db="EMBL/GenBank/DDBJ databases">
        <authorList>
            <person name="Varghese N."/>
            <person name="Submissions S."/>
        </authorList>
    </citation>
    <scope>NUCLEOTIDE SEQUENCE [LARGE SCALE GENOMIC DNA]</scope>
    <source>
        <strain evidence="8">DSM 26348</strain>
    </source>
</reference>
<protein>
    <submittedName>
        <fullName evidence="7">Serine/threonine protein kinase</fullName>
    </submittedName>
</protein>
<keyword evidence="4" id="KW-0067">ATP-binding</keyword>
<evidence type="ECO:0000256" key="2">
    <source>
        <dbReference type="ARBA" id="ARBA00022741"/>
    </source>
</evidence>
<dbReference type="InterPro" id="IPR000719">
    <property type="entry name" value="Prot_kinase_dom"/>
</dbReference>
<evidence type="ECO:0000256" key="5">
    <source>
        <dbReference type="SAM" id="Phobius"/>
    </source>
</evidence>
<dbReference type="InterPro" id="IPR008271">
    <property type="entry name" value="Ser/Thr_kinase_AS"/>
</dbReference>
<evidence type="ECO:0000313" key="7">
    <source>
        <dbReference type="EMBL" id="SFI07300.1"/>
    </source>
</evidence>
<feature type="transmembrane region" description="Helical" evidence="5">
    <location>
        <begin position="333"/>
        <end position="357"/>
    </location>
</feature>
<gene>
    <name evidence="7" type="ORF">SAMN05421753_105119</name>
</gene>
<sequence>MKFTFPPESRPLPGFTIKRAIYRGGFGEVYYAITDAGREVALKLLQNNSDIELRGVQQCLNLSHPHLVTIFDIRQDADGDHWIVMEYIAGETLDAAIRKYPQGMPVETVRKWLPGLADGIEFLHRRGLVHRDLKPANVFLDGNVVKIGDVGLSKFIAPSQRSAQTQSVGTVYYMAPEVAKGCYGKEVDVYAAGVMLFEMLTGDVPFDGESTGEILMKHLTAAPDLSRLPPRLRPVIGKALQKSPEQRYAGLPELQRAFDAAVLGKEDAAPEVTAEPRSKRPYAESRDFYRPTHNGELPAWGRKWDKQNLFALGLVAFVLPMLLLGVLRAGRLSLGIVAIPGVTFAAFAFAAGVFIAIKGSRMAQHSQRPPSSTLTANNFQQPPAQTRIRPPVLRFSQACGAASLLAPITIVLSGLLATFKPSMFAVKSGVTLNPGLVGFFVLVAISIGWGAMFLAWLQAQSPRVPVSRWVMAVVGAGIGLAAWGIDQYLLIDLSTTGENRAFAILNRIGEHPLIDSGHGPTLVGYVAFFVGLFGLRSWTKLTALDRPVRFSVGAVVKTLVLAWIVTWVVAFPVPWGIAWGAVAACALQLSSPWQVPSRRSGSPVPSHVAV</sequence>
<feature type="transmembrane region" description="Helical" evidence="5">
    <location>
        <begin position="522"/>
        <end position="538"/>
    </location>
</feature>
<feature type="transmembrane region" description="Helical" evidence="5">
    <location>
        <begin position="550"/>
        <end position="570"/>
    </location>
</feature>
<dbReference type="PROSITE" id="PS00108">
    <property type="entry name" value="PROTEIN_KINASE_ST"/>
    <property type="match status" value="1"/>
</dbReference>
<evidence type="ECO:0000256" key="1">
    <source>
        <dbReference type="ARBA" id="ARBA00022679"/>
    </source>
</evidence>
<evidence type="ECO:0000259" key="6">
    <source>
        <dbReference type="PROSITE" id="PS50011"/>
    </source>
</evidence>
<feature type="transmembrane region" description="Helical" evidence="5">
    <location>
        <begin position="395"/>
        <end position="416"/>
    </location>
</feature>
<dbReference type="Pfam" id="PF00069">
    <property type="entry name" value="Pkinase"/>
    <property type="match status" value="1"/>
</dbReference>
<keyword evidence="3 7" id="KW-0418">Kinase</keyword>
<dbReference type="AlphaFoldDB" id="A0A1I3F815"/>
<proteinExistence type="predicted"/>
<dbReference type="OrthoDB" id="6111975at2"/>
<evidence type="ECO:0000256" key="4">
    <source>
        <dbReference type="ARBA" id="ARBA00022840"/>
    </source>
</evidence>
<keyword evidence="5" id="KW-0472">Membrane</keyword>
<feature type="transmembrane region" description="Helical" evidence="5">
    <location>
        <begin position="469"/>
        <end position="485"/>
    </location>
</feature>
<dbReference type="PANTHER" id="PTHR43289:SF6">
    <property type="entry name" value="SERINE_THREONINE-PROTEIN KINASE NEKL-3"/>
    <property type="match status" value="1"/>
</dbReference>
<keyword evidence="1" id="KW-0808">Transferase</keyword>
<feature type="transmembrane region" description="Helical" evidence="5">
    <location>
        <begin position="436"/>
        <end position="457"/>
    </location>
</feature>
<dbReference type="InterPro" id="IPR011009">
    <property type="entry name" value="Kinase-like_dom_sf"/>
</dbReference>
<dbReference type="PANTHER" id="PTHR43289">
    <property type="entry name" value="MITOGEN-ACTIVATED PROTEIN KINASE KINASE KINASE 20-RELATED"/>
    <property type="match status" value="1"/>
</dbReference>
<dbReference type="Gene3D" id="1.10.510.10">
    <property type="entry name" value="Transferase(Phosphotransferase) domain 1"/>
    <property type="match status" value="1"/>
</dbReference>
<evidence type="ECO:0000313" key="8">
    <source>
        <dbReference type="Proteomes" id="UP000199518"/>
    </source>
</evidence>
<dbReference type="RefSeq" id="WP_092049020.1">
    <property type="nucleotide sequence ID" value="NZ_FOQD01000005.1"/>
</dbReference>
<keyword evidence="5" id="KW-1133">Transmembrane helix</keyword>
<feature type="domain" description="Protein kinase" evidence="6">
    <location>
        <begin position="15"/>
        <end position="259"/>
    </location>
</feature>
<name>A0A1I3F815_9PLAN</name>
<dbReference type="SUPFAM" id="SSF56112">
    <property type="entry name" value="Protein kinase-like (PK-like)"/>
    <property type="match status" value="1"/>
</dbReference>
<feature type="transmembrane region" description="Helical" evidence="5">
    <location>
        <begin position="309"/>
        <end position="327"/>
    </location>
</feature>
<keyword evidence="8" id="KW-1185">Reference proteome</keyword>
<evidence type="ECO:0000256" key="3">
    <source>
        <dbReference type="ARBA" id="ARBA00022777"/>
    </source>
</evidence>
<dbReference type="CDD" id="cd14014">
    <property type="entry name" value="STKc_PknB_like"/>
    <property type="match status" value="1"/>
</dbReference>
<keyword evidence="2" id="KW-0547">Nucleotide-binding</keyword>
<accession>A0A1I3F815</accession>
<dbReference type="Proteomes" id="UP000199518">
    <property type="component" value="Unassembled WGS sequence"/>
</dbReference>
<dbReference type="STRING" id="1576369.SAMN05421753_105119"/>
<keyword evidence="5" id="KW-0812">Transmembrane</keyword>
<dbReference type="GO" id="GO:0004674">
    <property type="term" value="F:protein serine/threonine kinase activity"/>
    <property type="evidence" value="ECO:0007669"/>
    <property type="project" value="UniProtKB-KW"/>
</dbReference>
<dbReference type="GO" id="GO:0005524">
    <property type="term" value="F:ATP binding"/>
    <property type="evidence" value="ECO:0007669"/>
    <property type="project" value="UniProtKB-KW"/>
</dbReference>
<dbReference type="EMBL" id="FOQD01000005">
    <property type="protein sequence ID" value="SFI07300.1"/>
    <property type="molecule type" value="Genomic_DNA"/>
</dbReference>
<dbReference type="PROSITE" id="PS50011">
    <property type="entry name" value="PROTEIN_KINASE_DOM"/>
    <property type="match status" value="1"/>
</dbReference>
<dbReference type="SMART" id="SM00220">
    <property type="entry name" value="S_TKc"/>
    <property type="match status" value="1"/>
</dbReference>
<keyword evidence="7" id="KW-0723">Serine/threonine-protein kinase</keyword>
<organism evidence="7 8">
    <name type="scientific">Planctomicrobium piriforme</name>
    <dbReference type="NCBI Taxonomy" id="1576369"/>
    <lineage>
        <taxon>Bacteria</taxon>
        <taxon>Pseudomonadati</taxon>
        <taxon>Planctomycetota</taxon>
        <taxon>Planctomycetia</taxon>
        <taxon>Planctomycetales</taxon>
        <taxon>Planctomycetaceae</taxon>
        <taxon>Planctomicrobium</taxon>
    </lineage>
</organism>